<evidence type="ECO:0000313" key="3">
    <source>
        <dbReference type="Proteomes" id="UP000504610"/>
    </source>
</evidence>
<dbReference type="KEGG" id="rsz:108825271"/>
<dbReference type="PANTHER" id="PTHR12661:SF5">
    <property type="entry name" value="SUPPRESSOR OF SWI4 1 HOMOLOG"/>
    <property type="match status" value="1"/>
</dbReference>
<dbReference type="Proteomes" id="UP000504610">
    <property type="component" value="Chromosome 9"/>
</dbReference>
<dbReference type="PANTHER" id="PTHR12661">
    <property type="entry name" value="PETER PAN-RELATED"/>
    <property type="match status" value="1"/>
</dbReference>
<proteinExistence type="predicted"/>
<reference evidence="4" key="2">
    <citation type="submission" date="2025-08" db="UniProtKB">
        <authorList>
            <consortium name="RefSeq"/>
        </authorList>
    </citation>
    <scope>IDENTIFICATION</scope>
    <source>
        <tissue evidence="4">Leaf</tissue>
    </source>
</reference>
<dbReference type="GO" id="GO:0019843">
    <property type="term" value="F:rRNA binding"/>
    <property type="evidence" value="ECO:0007669"/>
    <property type="project" value="InterPro"/>
</dbReference>
<keyword evidence="3" id="KW-1185">Reference proteome</keyword>
<dbReference type="InterPro" id="IPR007109">
    <property type="entry name" value="Brix"/>
</dbReference>
<gene>
    <name evidence="4" type="primary">LOC108825271</name>
</gene>
<feature type="region of interest" description="Disordered" evidence="1">
    <location>
        <begin position="285"/>
        <end position="331"/>
    </location>
</feature>
<name>A0A6J0L392_RAPSA</name>
<dbReference type="InterPro" id="IPR045112">
    <property type="entry name" value="PPAN-like"/>
</dbReference>
<feature type="domain" description="Brix" evidence="2">
    <location>
        <begin position="19"/>
        <end position="280"/>
    </location>
</feature>
<reference evidence="3" key="1">
    <citation type="journal article" date="2019" name="Database">
        <title>The radish genome database (RadishGD): an integrated information resource for radish genomics.</title>
        <authorList>
            <person name="Yu H.J."/>
            <person name="Baek S."/>
            <person name="Lee Y.J."/>
            <person name="Cho A."/>
            <person name="Mun J.H."/>
        </authorList>
    </citation>
    <scope>NUCLEOTIDE SEQUENCE [LARGE SCALE GENOMIC DNA]</scope>
    <source>
        <strain evidence="3">cv. WK10039</strain>
    </source>
</reference>
<dbReference type="GO" id="GO:0006364">
    <property type="term" value="P:rRNA processing"/>
    <property type="evidence" value="ECO:0007669"/>
    <property type="project" value="InterPro"/>
</dbReference>
<dbReference type="AlphaFoldDB" id="A0A6J0L392"/>
<evidence type="ECO:0000259" key="2">
    <source>
        <dbReference type="PROSITE" id="PS50833"/>
    </source>
</evidence>
<dbReference type="RefSeq" id="XP_018454086.2">
    <property type="nucleotide sequence ID" value="XM_018598584.2"/>
</dbReference>
<evidence type="ECO:0000256" key="1">
    <source>
        <dbReference type="SAM" id="MobiDB-lite"/>
    </source>
</evidence>
<organism evidence="3 4">
    <name type="scientific">Raphanus sativus</name>
    <name type="common">Radish</name>
    <name type="synonym">Raphanus raphanistrum var. sativus</name>
    <dbReference type="NCBI Taxonomy" id="3726"/>
    <lineage>
        <taxon>Eukaryota</taxon>
        <taxon>Viridiplantae</taxon>
        <taxon>Streptophyta</taxon>
        <taxon>Embryophyta</taxon>
        <taxon>Tracheophyta</taxon>
        <taxon>Spermatophyta</taxon>
        <taxon>Magnoliopsida</taxon>
        <taxon>eudicotyledons</taxon>
        <taxon>Gunneridae</taxon>
        <taxon>Pentapetalae</taxon>
        <taxon>rosids</taxon>
        <taxon>malvids</taxon>
        <taxon>Brassicales</taxon>
        <taxon>Brassicaceae</taxon>
        <taxon>Brassiceae</taxon>
        <taxon>Raphanus</taxon>
    </lineage>
</organism>
<dbReference type="PROSITE" id="PS50833">
    <property type="entry name" value="BRIX"/>
    <property type="match status" value="1"/>
</dbReference>
<dbReference type="Pfam" id="PF04427">
    <property type="entry name" value="Brix"/>
    <property type="match status" value="1"/>
</dbReference>
<dbReference type="GeneID" id="108825271"/>
<dbReference type="OrthoDB" id="10261452at2759"/>
<accession>A0A6J0L392</accession>
<sequence length="331" mass="37570">MKKNNNQANVDHVTGDKIPKSFVFSRTKLPGSVKQLQMDLRKLMLPYTALSLKEKKRNTLRDFLNVSGPMGVTHFLMLKKTASALSLRVARSPQGPTLTFKIHQYSLASDIAQSQLRPRCPPDLFKKTPLIVLYGFDPQEPHLLLATKMFQKIFPDLDVKTIKLSTCQRLVLMNYNKDTKLIDFRHYSLRLQPVGVSRRLRKFVEKHEVPDLRNLQDVSDFLTKAGYGLESEGDEEAATVTLSSDLRRVNRGSTKSAVKLQEIGPRMTMQLVKVEEGLCSGEIMFDESENVDETTAKKTQNEDEDEEGEEGSEEEGEEGNEEDMDEDDVED</sequence>
<dbReference type="GO" id="GO:0000027">
    <property type="term" value="P:ribosomal large subunit assembly"/>
    <property type="evidence" value="ECO:0007669"/>
    <property type="project" value="TreeGrafter"/>
</dbReference>
<dbReference type="GO" id="GO:0030687">
    <property type="term" value="C:preribosome, large subunit precursor"/>
    <property type="evidence" value="ECO:0007669"/>
    <property type="project" value="TreeGrafter"/>
</dbReference>
<protein>
    <submittedName>
        <fullName evidence="4">Peter Pan-like protein</fullName>
    </submittedName>
</protein>
<dbReference type="SMART" id="SM00879">
    <property type="entry name" value="Brix"/>
    <property type="match status" value="1"/>
</dbReference>
<feature type="compositionally biased region" description="Acidic residues" evidence="1">
    <location>
        <begin position="302"/>
        <end position="331"/>
    </location>
</feature>
<evidence type="ECO:0000313" key="4">
    <source>
        <dbReference type="RefSeq" id="XP_018454086.2"/>
    </source>
</evidence>